<dbReference type="PANTHER" id="PTHR33055">
    <property type="entry name" value="TRANSPOSASE FOR INSERTION SEQUENCE ELEMENT IS1111A"/>
    <property type="match status" value="1"/>
</dbReference>
<dbReference type="Proteomes" id="UP001455709">
    <property type="component" value="Unassembled WGS sequence"/>
</dbReference>
<gene>
    <name evidence="3" type="ORF">ABGV49_19490</name>
</gene>
<dbReference type="PANTHER" id="PTHR33055:SF13">
    <property type="entry name" value="TRANSPOSASE"/>
    <property type="match status" value="1"/>
</dbReference>
<dbReference type="InterPro" id="IPR003346">
    <property type="entry name" value="Transposase_20"/>
</dbReference>
<name>A0ABV0FJN1_9NEIS</name>
<dbReference type="EMBL" id="JBDOJC010000001">
    <property type="protein sequence ID" value="MEO2219243.1"/>
    <property type="molecule type" value="Genomic_DNA"/>
</dbReference>
<accession>A0ABV0FJN1</accession>
<dbReference type="RefSeq" id="WP_347371810.1">
    <property type="nucleotide sequence ID" value="NZ_JBDOJC010000001.1"/>
</dbReference>
<dbReference type="NCBIfam" id="NF033542">
    <property type="entry name" value="transpos_IS110"/>
    <property type="match status" value="1"/>
</dbReference>
<dbReference type="Pfam" id="PF01548">
    <property type="entry name" value="DEDD_Tnp_IS110"/>
    <property type="match status" value="1"/>
</dbReference>
<comment type="caution">
    <text evidence="3">The sequence shown here is derived from an EMBL/GenBank/DDBJ whole genome shotgun (WGS) entry which is preliminary data.</text>
</comment>
<feature type="domain" description="Transposase IS110-like N-terminal" evidence="1">
    <location>
        <begin position="21"/>
        <end position="163"/>
    </location>
</feature>
<organism evidence="3 4">
    <name type="scientific">Chromobacterium vaccinii</name>
    <dbReference type="NCBI Taxonomy" id="1108595"/>
    <lineage>
        <taxon>Bacteria</taxon>
        <taxon>Pseudomonadati</taxon>
        <taxon>Pseudomonadota</taxon>
        <taxon>Betaproteobacteria</taxon>
        <taxon>Neisseriales</taxon>
        <taxon>Chromobacteriaceae</taxon>
        <taxon>Chromobacterium</taxon>
    </lineage>
</organism>
<proteinExistence type="predicted"/>
<dbReference type="Pfam" id="PF02371">
    <property type="entry name" value="Transposase_20"/>
    <property type="match status" value="1"/>
</dbReference>
<sequence>MSRDRAQSKPAGLPIIHPFAVGIDIGSRFHVVAINPDISDEPVQTFQSFTSDLIRMADWLVAMGIQTVAMESTGVYWVAAFEVLESRGLEVILANARETRSVPGRKSDINDAQWLQRLHACGLLRASFRPEREIAELRAYLRARERHTDYAAAHIQHMQKALTYMNLQLHHVIATITGMTGMRIIRAIVAGERDPDKLAAMRDVRCKESLATIRGNYQPEHVFALKQALALYDFYQNCIEECDREIERTVARLNLCRPAPEVPLPKAKHRSRMPSDPGFDVRTAMYQLAGTDLTQIHGIGPFLALRLIAECGTDLSRWPTAKHFTSWLTLSPGCKISGGKILSAHTRKTSNRVTVALRLAAVAIGRSNTALGAFYRRLAARIGHAKAVTATARKIAVLFYNAMRFGMDYRDPGADYYEQQYRERVIKQLRRRAALFGFELQLQPVPSGEGVS</sequence>
<feature type="domain" description="Transposase IS116/IS110/IS902 C-terminal" evidence="2">
    <location>
        <begin position="293"/>
        <end position="375"/>
    </location>
</feature>
<evidence type="ECO:0000313" key="4">
    <source>
        <dbReference type="Proteomes" id="UP001455709"/>
    </source>
</evidence>
<protein>
    <submittedName>
        <fullName evidence="3">IS110 family transposase</fullName>
    </submittedName>
</protein>
<dbReference type="InterPro" id="IPR002525">
    <property type="entry name" value="Transp_IS110-like_N"/>
</dbReference>
<evidence type="ECO:0000259" key="2">
    <source>
        <dbReference type="Pfam" id="PF02371"/>
    </source>
</evidence>
<reference evidence="3 4" key="1">
    <citation type="submission" date="2024-05" db="EMBL/GenBank/DDBJ databases">
        <authorList>
            <person name="De Oliveira J.P."/>
            <person name="Noriler S.A."/>
            <person name="De Oliveira A.G."/>
            <person name="Sipoli D.S."/>
        </authorList>
    </citation>
    <scope>NUCLEOTIDE SEQUENCE [LARGE SCALE GENOMIC DNA]</scope>
    <source>
        <strain evidence="3 4">LABIM189</strain>
    </source>
</reference>
<evidence type="ECO:0000259" key="1">
    <source>
        <dbReference type="Pfam" id="PF01548"/>
    </source>
</evidence>
<evidence type="ECO:0000313" key="3">
    <source>
        <dbReference type="EMBL" id="MEO2219243.1"/>
    </source>
</evidence>
<dbReference type="InterPro" id="IPR047650">
    <property type="entry name" value="Transpos_IS110"/>
</dbReference>
<keyword evidence="4" id="KW-1185">Reference proteome</keyword>